<sequence length="184" mass="20680">MLPEGRTIFISLKWKLLVAVLIILTILGGILGGFAYRQLINQQNYLLESQRDKLAQNLQTSISLSVDHSLSAAQQIALLVNDAQQTPSGYQAMLALRWPDLQLYWELDRLSLMSLSGQVRAHAGKLIDSAEMDWFKSVAVMLEPHWRIVCLQECVIQVLVPNLLQGEPHFLFMETGPDGYFGSV</sequence>
<feature type="transmembrane region" description="Helical" evidence="1">
    <location>
        <begin position="16"/>
        <end position="36"/>
    </location>
</feature>
<dbReference type="AlphaFoldDB" id="A9CZV3"/>
<keyword evidence="1" id="KW-0812">Transmembrane</keyword>
<protein>
    <submittedName>
        <fullName evidence="2">Uncharacterized protein</fullName>
    </submittedName>
</protein>
<accession>A9CZV3</accession>
<evidence type="ECO:0000256" key="1">
    <source>
        <dbReference type="SAM" id="Phobius"/>
    </source>
</evidence>
<dbReference type="Proteomes" id="UP000005839">
    <property type="component" value="Unassembled WGS sequence"/>
</dbReference>
<reference evidence="2 3" key="1">
    <citation type="submission" date="2007-10" db="EMBL/GenBank/DDBJ databases">
        <authorList>
            <person name="Yayanos A."/>
            <person name="Ferriera S."/>
            <person name="Johnson J."/>
            <person name="Kravitz S."/>
            <person name="Halpern A."/>
            <person name="Remington K."/>
            <person name="Beeson K."/>
            <person name="Tran B."/>
            <person name="Rogers Y.-H."/>
            <person name="Friedman R."/>
            <person name="Venter J.C."/>
        </authorList>
    </citation>
    <scope>NUCLEOTIDE SEQUENCE [LARGE SCALE GENOMIC DNA]</scope>
    <source>
        <strain evidence="2 3">KT99</strain>
    </source>
</reference>
<name>A9CZV3_9GAMM</name>
<dbReference type="STRING" id="314608.KT99_19609"/>
<organism evidence="2 3">
    <name type="scientific">Shewanella benthica KT99</name>
    <dbReference type="NCBI Taxonomy" id="314608"/>
    <lineage>
        <taxon>Bacteria</taxon>
        <taxon>Pseudomonadati</taxon>
        <taxon>Pseudomonadota</taxon>
        <taxon>Gammaproteobacteria</taxon>
        <taxon>Alteromonadales</taxon>
        <taxon>Shewanellaceae</taxon>
        <taxon>Shewanella</taxon>
    </lineage>
</organism>
<keyword evidence="1" id="KW-1133">Transmembrane helix</keyword>
<evidence type="ECO:0000313" key="3">
    <source>
        <dbReference type="Proteomes" id="UP000005839"/>
    </source>
</evidence>
<keyword evidence="3" id="KW-1185">Reference proteome</keyword>
<gene>
    <name evidence="2" type="ORF">KT99_19609</name>
</gene>
<evidence type="ECO:0000313" key="2">
    <source>
        <dbReference type="EMBL" id="EDQ02040.1"/>
    </source>
</evidence>
<dbReference type="EMBL" id="ABIC01000005">
    <property type="protein sequence ID" value="EDQ02040.1"/>
    <property type="molecule type" value="Genomic_DNA"/>
</dbReference>
<keyword evidence="1" id="KW-0472">Membrane</keyword>
<proteinExistence type="predicted"/>
<comment type="caution">
    <text evidence="2">The sequence shown here is derived from an EMBL/GenBank/DDBJ whole genome shotgun (WGS) entry which is preliminary data.</text>
</comment>